<dbReference type="Pfam" id="PF06738">
    <property type="entry name" value="ThrE"/>
    <property type="match status" value="1"/>
</dbReference>
<keyword evidence="2" id="KW-1003">Cell membrane</keyword>
<dbReference type="PANTHER" id="PTHR34390">
    <property type="entry name" value="UPF0442 PROTEIN YJJB-RELATED"/>
    <property type="match status" value="1"/>
</dbReference>
<feature type="transmembrane region" description="Helical" evidence="7">
    <location>
        <begin position="180"/>
        <end position="202"/>
    </location>
</feature>
<dbReference type="InterPro" id="IPR050539">
    <property type="entry name" value="ThrE_Dicarb/AminoAcid_Exp"/>
</dbReference>
<evidence type="ECO:0000256" key="3">
    <source>
        <dbReference type="ARBA" id="ARBA00022692"/>
    </source>
</evidence>
<feature type="transmembrane region" description="Helical" evidence="7">
    <location>
        <begin position="243"/>
        <end position="265"/>
    </location>
</feature>
<dbReference type="EMBL" id="FQUC01000015">
    <property type="protein sequence ID" value="SHG09636.1"/>
    <property type="molecule type" value="Genomic_DNA"/>
</dbReference>
<dbReference type="PANTHER" id="PTHR34390:SF2">
    <property type="entry name" value="SUCCINATE TRANSPORTER SUBUNIT YJJP-RELATED"/>
    <property type="match status" value="1"/>
</dbReference>
<keyword evidence="3 7" id="KW-0812">Transmembrane</keyword>
<organism evidence="9 10">
    <name type="scientific">Dysgonomonas macrotermitis</name>
    <dbReference type="NCBI Taxonomy" id="1346286"/>
    <lineage>
        <taxon>Bacteria</taxon>
        <taxon>Pseudomonadati</taxon>
        <taxon>Bacteroidota</taxon>
        <taxon>Bacteroidia</taxon>
        <taxon>Bacteroidales</taxon>
        <taxon>Dysgonomonadaceae</taxon>
        <taxon>Dysgonomonas</taxon>
    </lineage>
</organism>
<dbReference type="AlphaFoldDB" id="A0A1M5H172"/>
<feature type="transmembrane region" description="Helical" evidence="7">
    <location>
        <begin position="131"/>
        <end position="150"/>
    </location>
</feature>
<keyword evidence="10" id="KW-1185">Reference proteome</keyword>
<dbReference type="RefSeq" id="WP_062183259.1">
    <property type="nucleotide sequence ID" value="NZ_BBXL01000020.1"/>
</dbReference>
<evidence type="ECO:0000256" key="1">
    <source>
        <dbReference type="ARBA" id="ARBA00004651"/>
    </source>
</evidence>
<dbReference type="GO" id="GO:0022857">
    <property type="term" value="F:transmembrane transporter activity"/>
    <property type="evidence" value="ECO:0007669"/>
    <property type="project" value="InterPro"/>
</dbReference>
<evidence type="ECO:0000313" key="10">
    <source>
        <dbReference type="Proteomes" id="UP000184480"/>
    </source>
</evidence>
<dbReference type="Proteomes" id="UP000184480">
    <property type="component" value="Unassembled WGS sequence"/>
</dbReference>
<proteinExistence type="inferred from homology"/>
<accession>A0A1M5H172</accession>
<evidence type="ECO:0000256" key="2">
    <source>
        <dbReference type="ARBA" id="ARBA00022475"/>
    </source>
</evidence>
<feature type="domain" description="Threonine/serine exporter-like N-terminal" evidence="8">
    <location>
        <begin position="22"/>
        <end position="262"/>
    </location>
</feature>
<evidence type="ECO:0000256" key="4">
    <source>
        <dbReference type="ARBA" id="ARBA00022989"/>
    </source>
</evidence>
<comment type="subcellular location">
    <subcellularLocation>
        <location evidence="1">Cell membrane</location>
        <topology evidence="1">Multi-pass membrane protein</topology>
    </subcellularLocation>
</comment>
<dbReference type="OrthoDB" id="9813917at2"/>
<dbReference type="STRING" id="1346286.SAMN05444362_11549"/>
<reference evidence="10" key="1">
    <citation type="submission" date="2016-11" db="EMBL/GenBank/DDBJ databases">
        <authorList>
            <person name="Varghese N."/>
            <person name="Submissions S."/>
        </authorList>
    </citation>
    <scope>NUCLEOTIDE SEQUENCE [LARGE SCALE GENOMIC DNA]</scope>
    <source>
        <strain evidence="10">DSM 27370</strain>
    </source>
</reference>
<dbReference type="GO" id="GO:0005886">
    <property type="term" value="C:plasma membrane"/>
    <property type="evidence" value="ECO:0007669"/>
    <property type="project" value="UniProtKB-SubCell"/>
</dbReference>
<evidence type="ECO:0000256" key="5">
    <source>
        <dbReference type="ARBA" id="ARBA00023136"/>
    </source>
</evidence>
<gene>
    <name evidence="9" type="ORF">SAMN05444362_11549</name>
</gene>
<name>A0A1M5H172_9BACT</name>
<evidence type="ECO:0000256" key="6">
    <source>
        <dbReference type="ARBA" id="ARBA00034125"/>
    </source>
</evidence>
<keyword evidence="5 7" id="KW-0472">Membrane</keyword>
<comment type="similarity">
    <text evidence="6">Belongs to the ThrE exporter (TC 2.A.79) family.</text>
</comment>
<sequence>MNEVAINNTAVNENITARRFADLILDMGTFLLASGAHSGRVNSNIRRIALAWGFTVSFHPSFKGLLVTVQNSRDEKDTITLFKESPTHIVHLEVLTRVSHLSWKVYEQGMTIEETEKAFQEIKQMPHYNHWLVAVVVGFACAGLCLFSFGDWQNAIVTWLAAFVGSLVRYKVASLNFNSMISIGFAAFVTTTITGLGSVNGIGIHPEAAMATGVLYLIPGVPLVNGVIDLIEGYLSSAVNRYLFAGFILLCIAAGMMLSITFLGINNFSL</sequence>
<evidence type="ECO:0000259" key="8">
    <source>
        <dbReference type="Pfam" id="PF06738"/>
    </source>
</evidence>
<evidence type="ECO:0000313" key="9">
    <source>
        <dbReference type="EMBL" id="SHG09636.1"/>
    </source>
</evidence>
<keyword evidence="4 7" id="KW-1133">Transmembrane helix</keyword>
<protein>
    <submittedName>
        <fullName evidence="9">Uncharacterized membrane protein YjjP, DUF1212 family</fullName>
    </submittedName>
</protein>
<dbReference type="GO" id="GO:0015744">
    <property type="term" value="P:succinate transport"/>
    <property type="evidence" value="ECO:0007669"/>
    <property type="project" value="TreeGrafter"/>
</dbReference>
<feature type="transmembrane region" description="Helical" evidence="7">
    <location>
        <begin position="156"/>
        <end position="173"/>
    </location>
</feature>
<feature type="transmembrane region" description="Helical" evidence="7">
    <location>
        <begin position="208"/>
        <end position="231"/>
    </location>
</feature>
<dbReference type="InterPro" id="IPR010619">
    <property type="entry name" value="ThrE-like_N"/>
</dbReference>
<evidence type="ECO:0000256" key="7">
    <source>
        <dbReference type="SAM" id="Phobius"/>
    </source>
</evidence>